<sequence>MKDFDSILQDLASPDEEIRHKAVIELIKTNDVRAIPALRDMARDDDSVKIRYYAKKGLHFLKNQTLPRAMTGSGKSVSVSQQVAGGGILADLDTAFSNEDDDEKIAIIQRTIKLNAVTALTRLCEFLNREMNPFVKSKLIIAIGILGNDSMVEILKPYLRDPDYRIKANTIEALGYIGTRTVYPLILQALDDPDNRVRANAIRIINKFGKTTVRQLLESMISSGDVAMMGSAIMVISEIGRTDLLPLLESGWSKGDATIRARVEKTLAALSQKDHEARAILDRITSGNAEKGSAHGQDLLSHLSSRVSQLLSSPEPENRLKGVWESVECEDPSIARLLEKTVLDDQDSKVRAAAINALGRIGDPFSIPSLIQCLSNEDSRTRANAVEVLGKYGDPSVGPAILPLLRDTNNRVRGNAIITVARLEAGDYLAHLKTMAENRDPMLRRTAIFVIMDLDGPTGAVELLDKLARATEPEVRAKALETLSILTDSGNSAASAILSSFEGDDTDETILAQDREDGLESPKSGWTGQGEDVEDLVTDIDIERMIFDLSAENENTRKNSARILESIGNEKCLEPLQEALKDSSNSVRYYAGKALNAIKRRVDFNRKVTDLKGDSSKSITPEELSNLLEDPSRDIRISAIQQVKITDFHLLETLLRHLQKEEDDFVKPALASTIGMLGDERVVPLLVPLLRENDPRVRANTIEALEYTCSGDVLNHIIPFLQDNNNRVRANAIKAVQNAGKENALRHLSDMCRSDQIWTRDSAAFALGALKDSRAVEMLINLIIDEKVGSVCSRAARSLVNLIRPEHISLLTNATKAVQDPRKIKLFSAVATTLKGARPDMDSITGLQNPNIEEPDSSTARTPESETATAPEPATVKTPEPATDPVADPVITADSSSPAQAVPQTAPESTTQRLIRKDPFASAEIGSTPSAVTAPTKQPAPLKKAVSATRKTEDEKSSATAKSEIRASLADNQANALPTQITPPTSAPTSAPPSSPLSQKKTVSPEPVTDSDSGTKAAKVEKIVAKLATELNNADDELRKKAVLELTRIGGPEVLPYLEKAAGDGDTVVRFFAKKGITSIQRAIRNKSEKQNKSELDKQESIKHKSQSRSISLSPGLKKLMTGAAVLLVLAGAVMMIPPDLLKKFGNQDQIPHNDTESPASSTVTHSGKQNNSHPGFNSDSAGAALNKVDLSGWYAIITEKNSDSLKWGNLHGRKMNYSKAADSFEKLMETSPDSIEAHLKYLYSMKRSDQGRKAMSAYHRLVSERSGNPLPLYMEALSAPSHSMAMRKLHEILSITGSFAFARLSIGTILEDIGKTDEALTFYRDYMKQAGTEPKVLCGIARCLYSLGRIPEALETLKALEASGSSGIEPVILKARILLKQNNGTEAVALLEKEAARTMLEPRIQFNLGYALFTSGKFRESAQAFERVTKVAPRNKDAYYFLSLVYDRLGDEHSSIRAAVKASKVDPDFKALYTYQEHGKFAHEAIPDFVEQEDENFDQELTGPLMPMDFFRLGLKEAN</sequence>
<evidence type="ECO:0000256" key="3">
    <source>
        <dbReference type="SAM" id="MobiDB-lite"/>
    </source>
</evidence>
<evidence type="ECO:0000313" key="4">
    <source>
        <dbReference type="EMBL" id="PKK90219.1"/>
    </source>
</evidence>
<feature type="compositionally biased region" description="Polar residues" evidence="3">
    <location>
        <begin position="925"/>
        <end position="936"/>
    </location>
</feature>
<dbReference type="PROSITE" id="PS50077">
    <property type="entry name" value="HEAT_REPEAT"/>
    <property type="match status" value="2"/>
</dbReference>
<feature type="region of interest" description="Disordered" evidence="3">
    <location>
        <begin position="1148"/>
        <end position="1181"/>
    </location>
</feature>
<evidence type="ECO:0000313" key="5">
    <source>
        <dbReference type="Proteomes" id="UP000233256"/>
    </source>
</evidence>
<feature type="compositionally biased region" description="Polar residues" evidence="3">
    <location>
        <begin position="893"/>
        <end position="913"/>
    </location>
</feature>
<dbReference type="InterPro" id="IPR019734">
    <property type="entry name" value="TPR_rpt"/>
</dbReference>
<dbReference type="Gene3D" id="1.25.10.10">
    <property type="entry name" value="Leucine-rich Repeat Variant"/>
    <property type="match status" value="5"/>
</dbReference>
<dbReference type="PANTHER" id="PTHR12697">
    <property type="entry name" value="PBS LYASE HEAT-LIKE PROTEIN"/>
    <property type="match status" value="1"/>
</dbReference>
<proteinExistence type="predicted"/>
<comment type="caution">
    <text evidence="4">The sequence shown here is derived from an EMBL/GenBank/DDBJ whole genome shotgun (WGS) entry which is preliminary data.</text>
</comment>
<dbReference type="Pfam" id="PF13432">
    <property type="entry name" value="TPR_16"/>
    <property type="match status" value="1"/>
</dbReference>
<evidence type="ECO:0000256" key="1">
    <source>
        <dbReference type="ARBA" id="ARBA00045876"/>
    </source>
</evidence>
<dbReference type="PANTHER" id="PTHR12697:SF5">
    <property type="entry name" value="DEOXYHYPUSINE HYDROXYLASE"/>
    <property type="match status" value="1"/>
</dbReference>
<dbReference type="SUPFAM" id="SSF48371">
    <property type="entry name" value="ARM repeat"/>
    <property type="match status" value="2"/>
</dbReference>
<dbReference type="InterPro" id="IPR021133">
    <property type="entry name" value="HEAT_type_2"/>
</dbReference>
<accession>A0A2N1PPF4</accession>
<feature type="region of interest" description="Disordered" evidence="3">
    <location>
        <begin position="839"/>
        <end position="1016"/>
    </location>
</feature>
<gene>
    <name evidence="4" type="ORF">CVV64_10855</name>
</gene>
<feature type="compositionally biased region" description="Basic and acidic residues" evidence="3">
    <location>
        <begin position="1086"/>
        <end position="1103"/>
    </location>
</feature>
<evidence type="ECO:0008006" key="6">
    <source>
        <dbReference type="Google" id="ProtNLM"/>
    </source>
</evidence>
<dbReference type="Pfam" id="PF13646">
    <property type="entry name" value="HEAT_2"/>
    <property type="match status" value="3"/>
</dbReference>
<dbReference type="Proteomes" id="UP000233256">
    <property type="component" value="Unassembled WGS sequence"/>
</dbReference>
<evidence type="ECO:0000256" key="2">
    <source>
        <dbReference type="PROSITE-ProRule" id="PRU00339"/>
    </source>
</evidence>
<dbReference type="InterPro" id="IPR011989">
    <property type="entry name" value="ARM-like"/>
</dbReference>
<dbReference type="GO" id="GO:0016491">
    <property type="term" value="F:oxidoreductase activity"/>
    <property type="evidence" value="ECO:0007669"/>
    <property type="project" value="TreeGrafter"/>
</dbReference>
<dbReference type="Gene3D" id="1.25.40.10">
    <property type="entry name" value="Tetratricopeptide repeat domain"/>
    <property type="match status" value="1"/>
</dbReference>
<protein>
    <recommendedName>
        <fullName evidence="6">Protein unc-45 homolog B</fullName>
    </recommendedName>
</protein>
<dbReference type="InterPro" id="IPR004155">
    <property type="entry name" value="PBS_lyase_HEAT"/>
</dbReference>
<feature type="compositionally biased region" description="Polar residues" evidence="3">
    <location>
        <begin position="845"/>
        <end position="868"/>
    </location>
</feature>
<reference evidence="4 5" key="1">
    <citation type="journal article" date="2017" name="ISME J.">
        <title>Potential for microbial H2 and metal transformations associated with novel bacteria and archaea in deep terrestrial subsurface sediments.</title>
        <authorList>
            <person name="Hernsdorf A.W."/>
            <person name="Amano Y."/>
            <person name="Miyakawa K."/>
            <person name="Ise K."/>
            <person name="Suzuki Y."/>
            <person name="Anantharaman K."/>
            <person name="Probst A."/>
            <person name="Burstein D."/>
            <person name="Thomas B.C."/>
            <person name="Banfield J.F."/>
        </authorList>
    </citation>
    <scope>NUCLEOTIDE SEQUENCE [LARGE SCALE GENOMIC DNA]</scope>
    <source>
        <strain evidence="4">HGW-Wallbacteria-1</strain>
    </source>
</reference>
<dbReference type="SUPFAM" id="SSF48452">
    <property type="entry name" value="TPR-like"/>
    <property type="match status" value="1"/>
</dbReference>
<dbReference type="InterPro" id="IPR011990">
    <property type="entry name" value="TPR-like_helical_dom_sf"/>
</dbReference>
<dbReference type="InterPro" id="IPR016024">
    <property type="entry name" value="ARM-type_fold"/>
</dbReference>
<name>A0A2N1PPF4_9BACT</name>
<comment type="function">
    <text evidence="1">Catalyzes the hydroxylation of the N(6)-(4-aminobutyl)-L-lysine intermediate produced by deoxyhypusine synthase/DHPS on a critical lysine of the eukaryotic translation initiation factor 5A/eIF-5A. This is the second step of the post-translational modification of that lysine into an unusual amino acid residue named hypusine. Hypusination is unique to mature eIF-5A factor and is essential for its function.</text>
</comment>
<dbReference type="SMART" id="SM00567">
    <property type="entry name" value="EZ_HEAT"/>
    <property type="match status" value="12"/>
</dbReference>
<organism evidence="4 5">
    <name type="scientific">Candidatus Wallbacteria bacterium HGW-Wallbacteria-1</name>
    <dbReference type="NCBI Taxonomy" id="2013854"/>
    <lineage>
        <taxon>Bacteria</taxon>
        <taxon>Candidatus Walliibacteriota</taxon>
    </lineage>
</organism>
<feature type="repeat" description="TPR" evidence="2">
    <location>
        <begin position="1403"/>
        <end position="1436"/>
    </location>
</feature>
<feature type="compositionally biased region" description="Polar residues" evidence="3">
    <location>
        <begin position="970"/>
        <end position="980"/>
    </location>
</feature>
<dbReference type="PROSITE" id="PS50005">
    <property type="entry name" value="TPR"/>
    <property type="match status" value="1"/>
</dbReference>
<feature type="region of interest" description="Disordered" evidence="3">
    <location>
        <begin position="1085"/>
        <end position="1110"/>
    </location>
</feature>
<dbReference type="EMBL" id="PGXC01000007">
    <property type="protein sequence ID" value="PKK90219.1"/>
    <property type="molecule type" value="Genomic_DNA"/>
</dbReference>
<keyword evidence="2" id="KW-0802">TPR repeat</keyword>
<dbReference type="SMART" id="SM00028">
    <property type="entry name" value="TPR"/>
    <property type="match status" value="5"/>
</dbReference>